<keyword evidence="6 13" id="KW-0418">Kinase</keyword>
<dbReference type="Pfam" id="PF02518">
    <property type="entry name" value="HATPase_c"/>
    <property type="match status" value="1"/>
</dbReference>
<comment type="catalytic activity">
    <reaction evidence="1">
        <text>ATP + protein L-histidine = ADP + protein N-phospho-L-histidine.</text>
        <dbReference type="EC" id="2.7.13.3"/>
    </reaction>
</comment>
<evidence type="ECO:0000256" key="3">
    <source>
        <dbReference type="ARBA" id="ARBA00022553"/>
    </source>
</evidence>
<dbReference type="SUPFAM" id="SSF55874">
    <property type="entry name" value="ATPase domain of HSP90 chaperone/DNA topoisomerase II/histidine kinase"/>
    <property type="match status" value="1"/>
</dbReference>
<dbReference type="Gene3D" id="1.20.5.1930">
    <property type="match status" value="1"/>
</dbReference>
<feature type="domain" description="DUF7134" evidence="12">
    <location>
        <begin position="19"/>
        <end position="156"/>
    </location>
</feature>
<dbReference type="GO" id="GO:0016020">
    <property type="term" value="C:membrane"/>
    <property type="evidence" value="ECO:0007669"/>
    <property type="project" value="InterPro"/>
</dbReference>
<keyword evidence="4" id="KW-0808">Transferase</keyword>
<dbReference type="PANTHER" id="PTHR24421:SF10">
    <property type="entry name" value="NITRATE_NITRITE SENSOR PROTEIN NARQ"/>
    <property type="match status" value="1"/>
</dbReference>
<dbReference type="InterPro" id="IPR036890">
    <property type="entry name" value="HATPase_C_sf"/>
</dbReference>
<keyword evidence="9" id="KW-1133">Transmembrane helix</keyword>
<dbReference type="AlphaFoldDB" id="A0A5C4WPF6"/>
<reference evidence="13 14" key="1">
    <citation type="journal article" date="2016" name="Int. J. Syst. Evol. Microbiol.">
        <title>Nocardioides albidus sp. nov., an actinobacterium isolated from garden soil.</title>
        <authorList>
            <person name="Singh H."/>
            <person name="Du J."/>
            <person name="Trinh H."/>
            <person name="Won K."/>
            <person name="Yang J.E."/>
            <person name="Yin C."/>
            <person name="Kook M."/>
            <person name="Yi T.H."/>
        </authorList>
    </citation>
    <scope>NUCLEOTIDE SEQUENCE [LARGE SCALE GENOMIC DNA]</scope>
    <source>
        <strain evidence="13 14">CCTCC AB 2015297</strain>
    </source>
</reference>
<dbReference type="EMBL" id="VDMP01000012">
    <property type="protein sequence ID" value="TNM49515.1"/>
    <property type="molecule type" value="Genomic_DNA"/>
</dbReference>
<dbReference type="InterPro" id="IPR011712">
    <property type="entry name" value="Sig_transdc_His_kin_sub3_dim/P"/>
</dbReference>
<dbReference type="InterPro" id="IPR003594">
    <property type="entry name" value="HATPase_dom"/>
</dbReference>
<dbReference type="Pfam" id="PF07730">
    <property type="entry name" value="HisKA_3"/>
    <property type="match status" value="1"/>
</dbReference>
<keyword evidence="14" id="KW-1185">Reference proteome</keyword>
<evidence type="ECO:0000256" key="7">
    <source>
        <dbReference type="ARBA" id="ARBA00022840"/>
    </source>
</evidence>
<feature type="domain" description="Histidine kinase/HSP90-like ATPase" evidence="10">
    <location>
        <begin position="297"/>
        <end position="388"/>
    </location>
</feature>
<protein>
    <recommendedName>
        <fullName evidence="2">histidine kinase</fullName>
        <ecNumber evidence="2">2.7.13.3</ecNumber>
    </recommendedName>
</protein>
<feature type="transmembrane region" description="Helical" evidence="9">
    <location>
        <begin position="70"/>
        <end position="86"/>
    </location>
</feature>
<feature type="transmembrane region" description="Helical" evidence="9">
    <location>
        <begin position="46"/>
        <end position="63"/>
    </location>
</feature>
<proteinExistence type="predicted"/>
<dbReference type="Pfam" id="PF23539">
    <property type="entry name" value="DUF7134"/>
    <property type="match status" value="1"/>
</dbReference>
<keyword evidence="3" id="KW-0597">Phosphoprotein</keyword>
<evidence type="ECO:0000256" key="4">
    <source>
        <dbReference type="ARBA" id="ARBA00022679"/>
    </source>
</evidence>
<dbReference type="Gene3D" id="3.30.565.10">
    <property type="entry name" value="Histidine kinase-like ATPase, C-terminal domain"/>
    <property type="match status" value="1"/>
</dbReference>
<dbReference type="InterPro" id="IPR055558">
    <property type="entry name" value="DUF7134"/>
</dbReference>
<keyword evidence="9" id="KW-0812">Transmembrane</keyword>
<evidence type="ECO:0000256" key="8">
    <source>
        <dbReference type="ARBA" id="ARBA00023012"/>
    </source>
</evidence>
<dbReference type="PANTHER" id="PTHR24421">
    <property type="entry name" value="NITRATE/NITRITE SENSOR PROTEIN NARX-RELATED"/>
    <property type="match status" value="1"/>
</dbReference>
<evidence type="ECO:0000256" key="2">
    <source>
        <dbReference type="ARBA" id="ARBA00012438"/>
    </source>
</evidence>
<evidence type="ECO:0000313" key="13">
    <source>
        <dbReference type="EMBL" id="TNM49515.1"/>
    </source>
</evidence>
<evidence type="ECO:0000259" key="10">
    <source>
        <dbReference type="Pfam" id="PF02518"/>
    </source>
</evidence>
<evidence type="ECO:0000256" key="9">
    <source>
        <dbReference type="SAM" id="Phobius"/>
    </source>
</evidence>
<feature type="transmembrane region" description="Helical" evidence="9">
    <location>
        <begin position="138"/>
        <end position="155"/>
    </location>
</feature>
<feature type="domain" description="Signal transduction histidine kinase subgroup 3 dimerisation and phosphoacceptor" evidence="11">
    <location>
        <begin position="187"/>
        <end position="251"/>
    </location>
</feature>
<dbReference type="GO" id="GO:0005524">
    <property type="term" value="F:ATP binding"/>
    <property type="evidence" value="ECO:0007669"/>
    <property type="project" value="UniProtKB-KW"/>
</dbReference>
<comment type="caution">
    <text evidence="13">The sequence shown here is derived from an EMBL/GenBank/DDBJ whole genome shotgun (WGS) entry which is preliminary data.</text>
</comment>
<dbReference type="InterPro" id="IPR050482">
    <property type="entry name" value="Sensor_HK_TwoCompSys"/>
</dbReference>
<evidence type="ECO:0000313" key="14">
    <source>
        <dbReference type="Proteomes" id="UP000313231"/>
    </source>
</evidence>
<feature type="transmembrane region" description="Helical" evidence="9">
    <location>
        <begin position="21"/>
        <end position="40"/>
    </location>
</feature>
<accession>A0A5C4WPF6</accession>
<dbReference type="CDD" id="cd16917">
    <property type="entry name" value="HATPase_UhpB-NarQ-NarX-like"/>
    <property type="match status" value="1"/>
</dbReference>
<evidence type="ECO:0000256" key="5">
    <source>
        <dbReference type="ARBA" id="ARBA00022741"/>
    </source>
</evidence>
<name>A0A5C4WPF6_9ACTN</name>
<sequence length="389" mass="40848">MCRPGVRSSVQRMRGPSPHRLDVAVTCGFAGIAVTEALLATPSDDPLAFVVPSAVALAVPLLVRRHRPALALVGVLAVMAVQRAVLGEIWDAGSSLAIPMCAVYSAGAYLPRQRSLAATGVAIVVTSILDVGADGSDWPFLTLILGAMWVAGMVARRYWQMADQAAAYAAELEVLQAEREENAARAERTRIARELHDVVAHCVSTIVVQAEAGQALIEADRSGASESFAAIQDTGRQAMVELRRLLGLLRGGGQDDGGPQPTLAHLDALLADVRRTGLHVSLEIAGTPRELPPGVDLSAYRILQESLTNTVKHGRAQRAAVLVRYEAEALTLEIVDDGEAASVTASATAPGGGHGLVGMTERAHLLGGTLQSGRTHEGGYAVRARLPLS</sequence>
<evidence type="ECO:0000256" key="6">
    <source>
        <dbReference type="ARBA" id="ARBA00022777"/>
    </source>
</evidence>
<dbReference type="Proteomes" id="UP000313231">
    <property type="component" value="Unassembled WGS sequence"/>
</dbReference>
<gene>
    <name evidence="13" type="ORF">FHP29_01275</name>
</gene>
<keyword evidence="9" id="KW-0472">Membrane</keyword>
<evidence type="ECO:0000259" key="12">
    <source>
        <dbReference type="Pfam" id="PF23539"/>
    </source>
</evidence>
<keyword evidence="8" id="KW-0902">Two-component regulatory system</keyword>
<organism evidence="13 14">
    <name type="scientific">Nocardioides albidus</name>
    <dbReference type="NCBI Taxonomy" id="1517589"/>
    <lineage>
        <taxon>Bacteria</taxon>
        <taxon>Bacillati</taxon>
        <taxon>Actinomycetota</taxon>
        <taxon>Actinomycetes</taxon>
        <taxon>Propionibacteriales</taxon>
        <taxon>Nocardioidaceae</taxon>
        <taxon>Nocardioides</taxon>
    </lineage>
</organism>
<dbReference type="GO" id="GO:0000155">
    <property type="term" value="F:phosphorelay sensor kinase activity"/>
    <property type="evidence" value="ECO:0007669"/>
    <property type="project" value="InterPro"/>
</dbReference>
<keyword evidence="7" id="KW-0067">ATP-binding</keyword>
<evidence type="ECO:0000259" key="11">
    <source>
        <dbReference type="Pfam" id="PF07730"/>
    </source>
</evidence>
<evidence type="ECO:0000256" key="1">
    <source>
        <dbReference type="ARBA" id="ARBA00000085"/>
    </source>
</evidence>
<dbReference type="GO" id="GO:0046983">
    <property type="term" value="F:protein dimerization activity"/>
    <property type="evidence" value="ECO:0007669"/>
    <property type="project" value="InterPro"/>
</dbReference>
<dbReference type="EC" id="2.7.13.3" evidence="2"/>
<keyword evidence="5" id="KW-0547">Nucleotide-binding</keyword>